<dbReference type="SFLD" id="SFLDF00009">
    <property type="entry name" value="o-succinylbenzoate_synthase"/>
    <property type="match status" value="1"/>
</dbReference>
<dbReference type="RefSeq" id="WP_007207674.1">
    <property type="nucleotide sequence ID" value="NZ_GL622241.1"/>
</dbReference>
<reference evidence="8 9" key="1">
    <citation type="submission" date="2010-12" db="EMBL/GenBank/DDBJ databases">
        <authorList>
            <person name="Muzny D."/>
            <person name="Qin X."/>
            <person name="Deng J."/>
            <person name="Jiang H."/>
            <person name="Liu Y."/>
            <person name="Qu J."/>
            <person name="Song X.-Z."/>
            <person name="Zhang L."/>
            <person name="Thornton R."/>
            <person name="Coyle M."/>
            <person name="Francisco L."/>
            <person name="Jackson L."/>
            <person name="Javaid M."/>
            <person name="Korchina V."/>
            <person name="Kovar C."/>
            <person name="Mata R."/>
            <person name="Mathew T."/>
            <person name="Ngo R."/>
            <person name="Nguyen L."/>
            <person name="Nguyen N."/>
            <person name="Okwuonu G."/>
            <person name="Ongeri F."/>
            <person name="Pham C."/>
            <person name="Simmons D."/>
            <person name="Wilczek-Boney K."/>
            <person name="Hale W."/>
            <person name="Jakkamsetti A."/>
            <person name="Pham P."/>
            <person name="Ruth R."/>
            <person name="San Lucas F."/>
            <person name="Warren J."/>
            <person name="Zhang J."/>
            <person name="Zhao Z."/>
            <person name="Zhou C."/>
            <person name="Zhu D."/>
            <person name="Lee S."/>
            <person name="Bess C."/>
            <person name="Blankenburg K."/>
            <person name="Forbes L."/>
            <person name="Fu Q."/>
            <person name="Gubbala S."/>
            <person name="Hirani K."/>
            <person name="Jayaseelan J.C."/>
            <person name="Lara F."/>
            <person name="Munidasa M."/>
            <person name="Palculict T."/>
            <person name="Patil S."/>
            <person name="Pu L.-L."/>
            <person name="Saada N."/>
            <person name="Tang L."/>
            <person name="Weissenberger G."/>
            <person name="Zhu Y."/>
            <person name="Hemphill L."/>
            <person name="Shang Y."/>
            <person name="Youmans B."/>
            <person name="Ayvaz T."/>
            <person name="Ross M."/>
            <person name="Santibanez J."/>
            <person name="Aqrawi P."/>
            <person name="Gross S."/>
            <person name="Joshi V."/>
            <person name="Fowler G."/>
            <person name="Nazareth L."/>
            <person name="Reid J."/>
            <person name="Worley K."/>
            <person name="Petrosino J."/>
            <person name="Highlander S."/>
            <person name="Gibbs R."/>
        </authorList>
    </citation>
    <scope>NUCLEOTIDE SEQUENCE [LARGE SCALE GENOMIC DNA]</scope>
    <source>
        <strain evidence="9">DSM 15952 / CCUG 50447 / LMG 22039 / TP 1.5</strain>
    </source>
</reference>
<dbReference type="GO" id="GO:0043748">
    <property type="term" value="F:O-succinylbenzoate synthase activity"/>
    <property type="evidence" value="ECO:0007669"/>
    <property type="project" value="UniProtKB-EC"/>
</dbReference>
<dbReference type="PANTHER" id="PTHR48073">
    <property type="entry name" value="O-SUCCINYLBENZOATE SYNTHASE-RELATED"/>
    <property type="match status" value="1"/>
</dbReference>
<evidence type="ECO:0000256" key="2">
    <source>
        <dbReference type="ARBA" id="ARBA00022723"/>
    </source>
</evidence>
<dbReference type="SFLD" id="SFLDG00180">
    <property type="entry name" value="muconate_cycloisomerase"/>
    <property type="match status" value="1"/>
</dbReference>
<evidence type="ECO:0000256" key="6">
    <source>
        <dbReference type="NCBIfam" id="TIGR01928"/>
    </source>
</evidence>
<dbReference type="SFLD" id="SFLDS00001">
    <property type="entry name" value="Enolase"/>
    <property type="match status" value="1"/>
</dbReference>
<dbReference type="UniPathway" id="UPA00079"/>
<dbReference type="InterPro" id="IPR013342">
    <property type="entry name" value="Mandelate_racemase_C"/>
</dbReference>
<protein>
    <recommendedName>
        <fullName evidence="5 6">o-succinylbenzoate synthase</fullName>
        <ecNumber evidence="5 6">4.2.1.113</ecNumber>
    </recommendedName>
</protein>
<dbReference type="GO" id="GO:0016854">
    <property type="term" value="F:racemase and epimerase activity"/>
    <property type="evidence" value="ECO:0007669"/>
    <property type="project" value="UniProtKB-ARBA"/>
</dbReference>
<dbReference type="UniPathway" id="UPA01057">
    <property type="reaction ID" value="UER00165"/>
</dbReference>
<comment type="cofactor">
    <cofactor evidence="1">
        <name>a divalent metal cation</name>
        <dbReference type="ChEBI" id="CHEBI:60240"/>
    </cofactor>
</comment>
<dbReference type="InterPro" id="IPR010197">
    <property type="entry name" value="OSBS/NAAAR"/>
</dbReference>
<evidence type="ECO:0000313" key="8">
    <source>
        <dbReference type="EMBL" id="EFU74518.1"/>
    </source>
</evidence>
<evidence type="ECO:0000313" key="9">
    <source>
        <dbReference type="Proteomes" id="UP000010296"/>
    </source>
</evidence>
<dbReference type="HOGENOM" id="CLU_030273_4_4_9"/>
<dbReference type="EMBL" id="AEPV01000024">
    <property type="protein sequence ID" value="EFU74518.1"/>
    <property type="molecule type" value="Genomic_DNA"/>
</dbReference>
<dbReference type="STRING" id="888064.HMPREF9088_0653"/>
<dbReference type="eggNOG" id="COG4948">
    <property type="taxonomic scope" value="Bacteria"/>
</dbReference>
<dbReference type="AlphaFoldDB" id="E6LE63"/>
<dbReference type="PANTHER" id="PTHR48073:SF5">
    <property type="entry name" value="O-SUCCINYLBENZOATE SYNTHASE"/>
    <property type="match status" value="1"/>
</dbReference>
<dbReference type="Gene3D" id="3.20.20.120">
    <property type="entry name" value="Enolase-like C-terminal domain"/>
    <property type="match status" value="1"/>
</dbReference>
<evidence type="ECO:0000256" key="5">
    <source>
        <dbReference type="ARBA" id="ARBA00029491"/>
    </source>
</evidence>
<dbReference type="Proteomes" id="UP000010296">
    <property type="component" value="Unassembled WGS sequence"/>
</dbReference>
<sequence>MNIIRIEQYDLCVPFLRPFQTSYGQTTAKEASIYVLHDESGAIGLGELDALAHPDYIEEYLATARETVAQYFIPRLLHHDWQHPSDIEQLFADVQGNWMAKSALETAAWDCYARSQQQPLYSLLGGVKRPIPVGISLGIEANDSHLLTRVEEAVSNGYTRVKVKIKPGYDYQPLKAIRTAYPTLTLMADANSAYQGTNDWQVFEQLDTLQLAMIEQPFGVRDFVGHAQLQQALKTPICLDESIRSVEDVQTAAALNSCQAINLKIPRVGGLTAALAILKAANEADMLVWLGGMYELGVGRACNLHFSARLELTFPGDLSASNRYFQSDVVTPTAKLSHGNLTIPGKAGIGVSFEPKEWQTNYRVFS</sequence>
<evidence type="ECO:0000259" key="7">
    <source>
        <dbReference type="SMART" id="SM00922"/>
    </source>
</evidence>
<evidence type="ECO:0000256" key="4">
    <source>
        <dbReference type="ARBA" id="ARBA00023239"/>
    </source>
</evidence>
<dbReference type="EC" id="4.2.1.113" evidence="5 6"/>
<keyword evidence="9" id="KW-1185">Reference proteome</keyword>
<keyword evidence="2" id="KW-0479">Metal-binding</keyword>
<name>E6LE63_ENTI1</name>
<dbReference type="SMART" id="SM00922">
    <property type="entry name" value="MR_MLE"/>
    <property type="match status" value="1"/>
</dbReference>
<dbReference type="InterPro" id="IPR013341">
    <property type="entry name" value="Mandelate_racemase_N_dom"/>
</dbReference>
<dbReference type="InterPro" id="IPR029017">
    <property type="entry name" value="Enolase-like_N"/>
</dbReference>
<evidence type="ECO:0000256" key="1">
    <source>
        <dbReference type="ARBA" id="ARBA00001968"/>
    </source>
</evidence>
<dbReference type="Pfam" id="PF02746">
    <property type="entry name" value="MR_MLE_N"/>
    <property type="match status" value="1"/>
</dbReference>
<dbReference type="NCBIfam" id="TIGR01928">
    <property type="entry name" value="menC_lowGC_arch"/>
    <property type="match status" value="1"/>
</dbReference>
<dbReference type="InterPro" id="IPR036849">
    <property type="entry name" value="Enolase-like_C_sf"/>
</dbReference>
<gene>
    <name evidence="8" type="primary">menC</name>
    <name evidence="8" type="ORF">HMPREF9088_0653</name>
</gene>
<dbReference type="GO" id="GO:0046872">
    <property type="term" value="F:metal ion binding"/>
    <property type="evidence" value="ECO:0007669"/>
    <property type="project" value="UniProtKB-KW"/>
</dbReference>
<dbReference type="InterPro" id="IPR029065">
    <property type="entry name" value="Enolase_C-like"/>
</dbReference>
<dbReference type="Pfam" id="PF13378">
    <property type="entry name" value="MR_MLE_C"/>
    <property type="match status" value="1"/>
</dbReference>
<evidence type="ECO:0000256" key="3">
    <source>
        <dbReference type="ARBA" id="ARBA00022842"/>
    </source>
</evidence>
<dbReference type="Gene3D" id="3.30.390.10">
    <property type="entry name" value="Enolase-like, N-terminal domain"/>
    <property type="match status" value="1"/>
</dbReference>
<keyword evidence="3" id="KW-0460">Magnesium</keyword>
<accession>E6LE63</accession>
<comment type="caution">
    <text evidence="8">The sequence shown here is derived from an EMBL/GenBank/DDBJ whole genome shotgun (WGS) entry which is preliminary data.</text>
</comment>
<dbReference type="SUPFAM" id="SSF54826">
    <property type="entry name" value="Enolase N-terminal domain-like"/>
    <property type="match status" value="1"/>
</dbReference>
<proteinExistence type="predicted"/>
<keyword evidence="4 8" id="KW-0456">Lyase</keyword>
<dbReference type="GO" id="GO:0009234">
    <property type="term" value="P:menaquinone biosynthetic process"/>
    <property type="evidence" value="ECO:0007669"/>
    <property type="project" value="UniProtKB-UniRule"/>
</dbReference>
<feature type="domain" description="Mandelate racemase/muconate lactonizing enzyme C-terminal" evidence="7">
    <location>
        <begin position="143"/>
        <end position="236"/>
    </location>
</feature>
<dbReference type="OrthoDB" id="9774531at2"/>
<organism evidence="8 9">
    <name type="scientific">Enterococcus italicus (strain DSM 15952 / CCUG 50447 / LMG 22039 / TP 1.5)</name>
    <dbReference type="NCBI Taxonomy" id="888064"/>
    <lineage>
        <taxon>Bacteria</taxon>
        <taxon>Bacillati</taxon>
        <taxon>Bacillota</taxon>
        <taxon>Bacilli</taxon>
        <taxon>Lactobacillales</taxon>
        <taxon>Enterococcaceae</taxon>
        <taxon>Enterococcus</taxon>
    </lineage>
</organism>
<dbReference type="SUPFAM" id="SSF51604">
    <property type="entry name" value="Enolase C-terminal domain-like"/>
    <property type="match status" value="1"/>
</dbReference>